<organism evidence="2 3">
    <name type="scientific">Botryobasidium botryosum (strain FD-172 SS1)</name>
    <dbReference type="NCBI Taxonomy" id="930990"/>
    <lineage>
        <taxon>Eukaryota</taxon>
        <taxon>Fungi</taxon>
        <taxon>Dikarya</taxon>
        <taxon>Basidiomycota</taxon>
        <taxon>Agaricomycotina</taxon>
        <taxon>Agaricomycetes</taxon>
        <taxon>Cantharellales</taxon>
        <taxon>Botryobasidiaceae</taxon>
        <taxon>Botryobasidium</taxon>
    </lineage>
</organism>
<feature type="compositionally biased region" description="Basic and acidic residues" evidence="1">
    <location>
        <begin position="126"/>
        <end position="186"/>
    </location>
</feature>
<dbReference type="STRING" id="930990.A0A067MX13"/>
<reference evidence="3" key="1">
    <citation type="journal article" date="2014" name="Proc. Natl. Acad. Sci. U.S.A.">
        <title>Extensive sampling of basidiomycete genomes demonstrates inadequacy of the white-rot/brown-rot paradigm for wood decay fungi.</title>
        <authorList>
            <person name="Riley R."/>
            <person name="Salamov A.A."/>
            <person name="Brown D.W."/>
            <person name="Nagy L.G."/>
            <person name="Floudas D."/>
            <person name="Held B.W."/>
            <person name="Levasseur A."/>
            <person name="Lombard V."/>
            <person name="Morin E."/>
            <person name="Otillar R."/>
            <person name="Lindquist E.A."/>
            <person name="Sun H."/>
            <person name="LaButti K.M."/>
            <person name="Schmutz J."/>
            <person name="Jabbour D."/>
            <person name="Luo H."/>
            <person name="Baker S.E."/>
            <person name="Pisabarro A.G."/>
            <person name="Walton J.D."/>
            <person name="Blanchette R.A."/>
            <person name="Henrissat B."/>
            <person name="Martin F."/>
            <person name="Cullen D."/>
            <person name="Hibbett D.S."/>
            <person name="Grigoriev I.V."/>
        </authorList>
    </citation>
    <scope>NUCLEOTIDE SEQUENCE [LARGE SCALE GENOMIC DNA]</scope>
    <source>
        <strain evidence="3">FD-172 SS1</strain>
    </source>
</reference>
<dbReference type="HOGENOM" id="CLU_569840_0_0_1"/>
<evidence type="ECO:0000313" key="3">
    <source>
        <dbReference type="Proteomes" id="UP000027195"/>
    </source>
</evidence>
<name>A0A067MX13_BOTB1</name>
<accession>A0A067MX13</accession>
<feature type="region of interest" description="Disordered" evidence="1">
    <location>
        <begin position="252"/>
        <end position="286"/>
    </location>
</feature>
<dbReference type="EMBL" id="KL198018">
    <property type="protein sequence ID" value="KDQ20159.1"/>
    <property type="molecule type" value="Genomic_DNA"/>
</dbReference>
<feature type="region of interest" description="Disordered" evidence="1">
    <location>
        <begin position="126"/>
        <end position="187"/>
    </location>
</feature>
<protein>
    <submittedName>
        <fullName evidence="2">Uncharacterized protein</fullName>
    </submittedName>
</protein>
<dbReference type="InParanoid" id="A0A067MX13"/>
<proteinExistence type="predicted"/>
<sequence length="479" mass="52169">MQEVTISQHAQPAAVAQTIESPAATKLTNPVAVVHITRENQLHNFAQPVSSEVALDTTTVITSPSHEPTTPPSQPIAVIDKARRDSSTPILKVTKTPTARECIKAQKRAREARALQAEECRRARAAEQEAHQARERQAEERRATEQERQRLVAQKEENERRVEQERERERQVEQEKAAAEKARTEQADEDDAFLKQFYEQFIAAVDVAGPITLKRIELETKGREQALLAQGKFGVAPRECRRLQFAAWSDSTPAPRALTPAEGHASALVDPTAPSPASSESRESRASFCFTPVPPAGPAPDQSLPFVDHASVTVGAPLPPSTLPQGFAPVSGDAIAAQERAFVEEGCCLLEQMASQASQIAWDEMVVLEAWRRKRAHQAQQAFGISPRAFLASQFPNWSSTSLVPEGEDEWVRHMLALSAAHDKVCAPMPASCPPAFVSTTTADSSNVKYNLAQCASCGVAPMVPSADDVPALSYPDCQ</sequence>
<dbReference type="Proteomes" id="UP000027195">
    <property type="component" value="Unassembled WGS sequence"/>
</dbReference>
<evidence type="ECO:0000256" key="1">
    <source>
        <dbReference type="SAM" id="MobiDB-lite"/>
    </source>
</evidence>
<dbReference type="AlphaFoldDB" id="A0A067MX13"/>
<keyword evidence="3" id="KW-1185">Reference proteome</keyword>
<evidence type="ECO:0000313" key="2">
    <source>
        <dbReference type="EMBL" id="KDQ20159.1"/>
    </source>
</evidence>
<gene>
    <name evidence="2" type="ORF">BOTBODRAFT_388696</name>
</gene>